<keyword evidence="2 3" id="KW-0378">Hydrolase</keyword>
<evidence type="ECO:0000313" key="4">
    <source>
        <dbReference type="Proteomes" id="UP000198615"/>
    </source>
</evidence>
<dbReference type="PANTHER" id="PTHR31793:SF27">
    <property type="entry name" value="NOVEL THIOESTERASE SUPERFAMILY DOMAIN AND SAPOSIN A-TYPE DOMAIN CONTAINING PROTEIN (0610012H03RIK)"/>
    <property type="match status" value="1"/>
</dbReference>
<dbReference type="AlphaFoldDB" id="A0A8G2EY33"/>
<evidence type="ECO:0000256" key="1">
    <source>
        <dbReference type="ARBA" id="ARBA00005953"/>
    </source>
</evidence>
<dbReference type="PANTHER" id="PTHR31793">
    <property type="entry name" value="4-HYDROXYBENZOYL-COA THIOESTERASE FAMILY MEMBER"/>
    <property type="match status" value="1"/>
</dbReference>
<evidence type="ECO:0000256" key="2">
    <source>
        <dbReference type="ARBA" id="ARBA00022801"/>
    </source>
</evidence>
<dbReference type="InterPro" id="IPR029069">
    <property type="entry name" value="HotDog_dom_sf"/>
</dbReference>
<dbReference type="OrthoDB" id="9799036at2"/>
<dbReference type="RefSeq" id="WP_093153784.1">
    <property type="nucleotide sequence ID" value="NZ_FNBW01000017.1"/>
</dbReference>
<dbReference type="Proteomes" id="UP000198615">
    <property type="component" value="Unassembled WGS sequence"/>
</dbReference>
<name>A0A8G2EY33_9PROT</name>
<dbReference type="InterPro" id="IPR050563">
    <property type="entry name" value="4-hydroxybenzoyl-CoA_TE"/>
</dbReference>
<gene>
    <name evidence="3" type="ORF">SAMN05660686_04361</name>
</gene>
<dbReference type="GO" id="GO:0047617">
    <property type="term" value="F:fatty acyl-CoA hydrolase activity"/>
    <property type="evidence" value="ECO:0007669"/>
    <property type="project" value="TreeGrafter"/>
</dbReference>
<sequence>MSDALDTSPAAVRRRLTISDSDRAAYGIPEDWQSGMARLVEWADVDAFAHANHTAFLLWFEAARNLYLESVGIPRHAVDKPGPVMMTLTTRYLKPLAYHDPVFVTARVKSMRRTSFVMEYAAWGKDGCACTCEALLVLMVNSTGEKVAIPEDVRAAIRDLDAPDEQ</sequence>
<organism evidence="3 4">
    <name type="scientific">Thalassobaculum litoreum DSM 18839</name>
    <dbReference type="NCBI Taxonomy" id="1123362"/>
    <lineage>
        <taxon>Bacteria</taxon>
        <taxon>Pseudomonadati</taxon>
        <taxon>Pseudomonadota</taxon>
        <taxon>Alphaproteobacteria</taxon>
        <taxon>Rhodospirillales</taxon>
        <taxon>Thalassobaculaceae</taxon>
        <taxon>Thalassobaculum</taxon>
    </lineage>
</organism>
<accession>A0A8G2EY33</accession>
<dbReference type="Pfam" id="PF13279">
    <property type="entry name" value="4HBT_2"/>
    <property type="match status" value="1"/>
</dbReference>
<dbReference type="CDD" id="cd00586">
    <property type="entry name" value="4HBT"/>
    <property type="match status" value="1"/>
</dbReference>
<proteinExistence type="inferred from homology"/>
<dbReference type="SUPFAM" id="SSF54637">
    <property type="entry name" value="Thioesterase/thiol ester dehydrase-isomerase"/>
    <property type="match status" value="1"/>
</dbReference>
<dbReference type="Gene3D" id="3.10.129.10">
    <property type="entry name" value="Hotdog Thioesterase"/>
    <property type="match status" value="1"/>
</dbReference>
<comment type="similarity">
    <text evidence="1">Belongs to the 4-hydroxybenzoyl-CoA thioesterase family.</text>
</comment>
<protein>
    <submittedName>
        <fullName evidence="3">Acyl-CoA thioester hydrolase</fullName>
    </submittedName>
</protein>
<comment type="caution">
    <text evidence="3">The sequence shown here is derived from an EMBL/GenBank/DDBJ whole genome shotgun (WGS) entry which is preliminary data.</text>
</comment>
<reference evidence="3 4" key="1">
    <citation type="submission" date="2016-10" db="EMBL/GenBank/DDBJ databases">
        <authorList>
            <person name="Varghese N."/>
            <person name="Submissions S."/>
        </authorList>
    </citation>
    <scope>NUCLEOTIDE SEQUENCE [LARGE SCALE GENOMIC DNA]</scope>
    <source>
        <strain evidence="3 4">DSM 18839</strain>
    </source>
</reference>
<evidence type="ECO:0000313" key="3">
    <source>
        <dbReference type="EMBL" id="SDG42811.1"/>
    </source>
</evidence>
<keyword evidence="4" id="KW-1185">Reference proteome</keyword>
<dbReference type="EMBL" id="FNBW01000017">
    <property type="protein sequence ID" value="SDG42811.1"/>
    <property type="molecule type" value="Genomic_DNA"/>
</dbReference>